<dbReference type="PANTHER" id="PTHR43370:SF1">
    <property type="entry name" value="GUANOSINE ABC TRANSPORTER PERMEASE PROTEIN NUPQ"/>
    <property type="match status" value="1"/>
</dbReference>
<reference evidence="2 3" key="1">
    <citation type="submission" date="2016-12" db="EMBL/GenBank/DDBJ databases">
        <authorList>
            <person name="Song W.-J."/>
            <person name="Kurnit D.M."/>
        </authorList>
    </citation>
    <scope>NUCLEOTIDE SEQUENCE [LARGE SCALE GENOMIC DNA]</scope>
    <source>
        <strain evidence="2 3">IMCC3135</strain>
    </source>
</reference>
<dbReference type="AlphaFoldDB" id="A0A2Z2NWW6"/>
<organism evidence="2 3">
    <name type="scientific">Granulosicoccus antarcticus IMCC3135</name>
    <dbReference type="NCBI Taxonomy" id="1192854"/>
    <lineage>
        <taxon>Bacteria</taxon>
        <taxon>Pseudomonadati</taxon>
        <taxon>Pseudomonadota</taxon>
        <taxon>Gammaproteobacteria</taxon>
        <taxon>Chromatiales</taxon>
        <taxon>Granulosicoccaceae</taxon>
        <taxon>Granulosicoccus</taxon>
    </lineage>
</organism>
<dbReference type="PANTHER" id="PTHR43370">
    <property type="entry name" value="SUGAR ABC TRANSPORTER INTEGRAL MEMBRANE PROTEIN-RELATED"/>
    <property type="match status" value="1"/>
</dbReference>
<keyword evidence="3" id="KW-1185">Reference proteome</keyword>
<gene>
    <name evidence="2" type="ORF">IMCC3135_16290</name>
</gene>
<name>A0A2Z2NWW6_9GAMM</name>
<feature type="transmembrane region" description="Helical" evidence="1">
    <location>
        <begin position="47"/>
        <end position="68"/>
    </location>
</feature>
<evidence type="ECO:0008006" key="4">
    <source>
        <dbReference type="Google" id="ProtNLM"/>
    </source>
</evidence>
<accession>A0A2Z2NWW6</accession>
<sequence length="86" mass="9213">MSAGKGFVALAALILGRWNPIGALVAVVFFGFCDAFQLRLQFSSPDVPYQFFAMLPYFASILALIVFAGKVKPPAALGLDFIRGGK</sequence>
<dbReference type="KEGG" id="gai:IMCC3135_16290"/>
<evidence type="ECO:0000256" key="1">
    <source>
        <dbReference type="SAM" id="Phobius"/>
    </source>
</evidence>
<evidence type="ECO:0000313" key="2">
    <source>
        <dbReference type="EMBL" id="ASJ73340.1"/>
    </source>
</evidence>
<evidence type="ECO:0000313" key="3">
    <source>
        <dbReference type="Proteomes" id="UP000250079"/>
    </source>
</evidence>
<keyword evidence="1" id="KW-1133">Transmembrane helix</keyword>
<dbReference type="EMBL" id="CP018632">
    <property type="protein sequence ID" value="ASJ73340.1"/>
    <property type="molecule type" value="Genomic_DNA"/>
</dbReference>
<keyword evidence="1" id="KW-0472">Membrane</keyword>
<dbReference type="Proteomes" id="UP000250079">
    <property type="component" value="Chromosome"/>
</dbReference>
<keyword evidence="1" id="KW-0812">Transmembrane</keyword>
<protein>
    <recommendedName>
        <fullName evidence="4">ABC transporter permease</fullName>
    </recommendedName>
</protein>
<proteinExistence type="predicted"/>